<dbReference type="Proteomes" id="UP001595698">
    <property type="component" value="Unassembled WGS sequence"/>
</dbReference>
<proteinExistence type="predicted"/>
<sequence>MRRIVIGFAAAGMAVFGMLATTAAPSAADPAPSNGLGVLESNSNPCVTASNTGILTAILKKC</sequence>
<gene>
    <name evidence="2" type="ORF">ACFOYY_04120</name>
</gene>
<dbReference type="RefSeq" id="WP_362911746.1">
    <property type="nucleotide sequence ID" value="NZ_JBHSBC010000002.1"/>
</dbReference>
<evidence type="ECO:0008006" key="4">
    <source>
        <dbReference type="Google" id="ProtNLM"/>
    </source>
</evidence>
<feature type="signal peptide" evidence="1">
    <location>
        <begin position="1"/>
        <end position="23"/>
    </location>
</feature>
<name>A0ABV8EVC1_9ACTN</name>
<comment type="caution">
    <text evidence="2">The sequence shown here is derived from an EMBL/GenBank/DDBJ whole genome shotgun (WGS) entry which is preliminary data.</text>
</comment>
<protein>
    <recommendedName>
        <fullName evidence="4">Secreted protein</fullName>
    </recommendedName>
</protein>
<keyword evidence="3" id="KW-1185">Reference proteome</keyword>
<evidence type="ECO:0000313" key="2">
    <source>
        <dbReference type="EMBL" id="MFC3979293.1"/>
    </source>
</evidence>
<reference evidence="3" key="1">
    <citation type="journal article" date="2019" name="Int. J. Syst. Evol. Microbiol.">
        <title>The Global Catalogue of Microorganisms (GCM) 10K type strain sequencing project: providing services to taxonomists for standard genome sequencing and annotation.</title>
        <authorList>
            <consortium name="The Broad Institute Genomics Platform"/>
            <consortium name="The Broad Institute Genome Sequencing Center for Infectious Disease"/>
            <person name="Wu L."/>
            <person name="Ma J."/>
        </authorList>
    </citation>
    <scope>NUCLEOTIDE SEQUENCE [LARGE SCALE GENOMIC DNA]</scope>
    <source>
        <strain evidence="3">TBRC 7912</strain>
    </source>
</reference>
<keyword evidence="1" id="KW-0732">Signal</keyword>
<evidence type="ECO:0000313" key="3">
    <source>
        <dbReference type="Proteomes" id="UP001595698"/>
    </source>
</evidence>
<feature type="chain" id="PRO_5047303251" description="Secreted protein" evidence="1">
    <location>
        <begin position="24"/>
        <end position="62"/>
    </location>
</feature>
<evidence type="ECO:0000256" key="1">
    <source>
        <dbReference type="SAM" id="SignalP"/>
    </source>
</evidence>
<accession>A0ABV8EVC1</accession>
<organism evidence="2 3">
    <name type="scientific">Streptosporangium jomthongense</name>
    <dbReference type="NCBI Taxonomy" id="1193683"/>
    <lineage>
        <taxon>Bacteria</taxon>
        <taxon>Bacillati</taxon>
        <taxon>Actinomycetota</taxon>
        <taxon>Actinomycetes</taxon>
        <taxon>Streptosporangiales</taxon>
        <taxon>Streptosporangiaceae</taxon>
        <taxon>Streptosporangium</taxon>
    </lineage>
</organism>
<dbReference type="EMBL" id="JBHSBC010000002">
    <property type="protein sequence ID" value="MFC3979293.1"/>
    <property type="molecule type" value="Genomic_DNA"/>
</dbReference>